<evidence type="ECO:0000256" key="5">
    <source>
        <dbReference type="ARBA" id="ARBA00023104"/>
    </source>
</evidence>
<sequence length="351" mass="38753">MSSKSSSGGSANSPLQWASASSGSDGKFETVGGVKRTKWNNYSSYGWRTVRSVGKRNYFGTPLDVWTNSTCFPGPLLTANDLVTLQSRLSEAVKGHQFNLAVSAAQGKQTVDMVSKAIFSVGGAISDLKKGRFESAARRFGVNPRPSKLSSKDIAGRWLELQYGWLPMFSDVYEASKAYESIANGPRKSIIQVGINRTKQGDASCSPSVYSCKGVNKDSARIIYEMSEQISTPRSLGLTDPLSVAWELIPYSFVVDWFIPIGDYLENLNVIPNLQGRFLTSQIQRFQGSTVWIDGSYQWFNKPTEHVQYYNMTRTVSTSLTVAKPGFNSIPDAMSPKRIFNALALVVQRIR</sequence>
<accession>A0A8S5L5K5</accession>
<evidence type="ECO:0000256" key="4">
    <source>
        <dbReference type="ARBA" id="ARBA00022844"/>
    </source>
</evidence>
<reference evidence="9" key="1">
    <citation type="submission" date="2020-09" db="EMBL/GenBank/DDBJ databases">
        <title>Leviviricetes taxonomy.</title>
        <authorList>
            <person name="Stockdale S.R."/>
            <person name="Callanan J."/>
            <person name="Adriaenssens E.M."/>
            <person name="Kuhn J.H."/>
            <person name="Rumnieks J."/>
            <person name="Shkoporov A."/>
            <person name="Draper L.A."/>
            <person name="Ross P."/>
            <person name="Hill C."/>
        </authorList>
    </citation>
    <scope>NUCLEOTIDE SEQUENCE</scope>
</reference>
<dbReference type="KEGG" id="vg:80399023"/>
<keyword evidence="2" id="KW-0945">Host-virus interaction</keyword>
<evidence type="ECO:0000313" key="10">
    <source>
        <dbReference type="Proteomes" id="UP000683019"/>
    </source>
</evidence>
<keyword evidence="3" id="KW-1161">Viral attachment to host cell</keyword>
<feature type="compositionally biased region" description="Polar residues" evidence="8">
    <location>
        <begin position="11"/>
        <end position="24"/>
    </location>
</feature>
<dbReference type="GO" id="GO:0044423">
    <property type="term" value="C:virion component"/>
    <property type="evidence" value="ECO:0007669"/>
    <property type="project" value="UniProtKB-KW"/>
</dbReference>
<keyword evidence="4" id="KW-0946">Virion</keyword>
<evidence type="ECO:0000256" key="1">
    <source>
        <dbReference type="ARBA" id="ARBA00004328"/>
    </source>
</evidence>
<dbReference type="GO" id="GO:0039666">
    <property type="term" value="P:virion attachment to host cell pilus"/>
    <property type="evidence" value="ECO:0007669"/>
    <property type="project" value="UniProtKB-KW"/>
</dbReference>
<gene>
    <name evidence="9" type="primary">SRR7976310_10_3</name>
</gene>
<dbReference type="RefSeq" id="YP_010769879.1">
    <property type="nucleotide sequence ID" value="NC_074098.1"/>
</dbReference>
<proteinExistence type="inferred from homology"/>
<keyword evidence="10" id="KW-1185">Reference proteome</keyword>
<name>A0A8S5L5K5_9VIRU</name>
<comment type="subcellular location">
    <subcellularLocation>
        <location evidence="1">Virion</location>
    </subcellularLocation>
</comment>
<dbReference type="EMBL" id="BK014183">
    <property type="protein sequence ID" value="DAD52711.1"/>
    <property type="molecule type" value="Genomic_RNA"/>
</dbReference>
<evidence type="ECO:0000256" key="3">
    <source>
        <dbReference type="ARBA" id="ARBA00022804"/>
    </source>
</evidence>
<keyword evidence="5" id="KW-1175">Viral attachment to host cell pilus</keyword>
<feature type="compositionally biased region" description="Low complexity" evidence="8">
    <location>
        <begin position="1"/>
        <end position="10"/>
    </location>
</feature>
<evidence type="ECO:0000256" key="8">
    <source>
        <dbReference type="SAM" id="MobiDB-lite"/>
    </source>
</evidence>
<dbReference type="Proteomes" id="UP000683019">
    <property type="component" value="Segment"/>
</dbReference>
<evidence type="ECO:0000256" key="2">
    <source>
        <dbReference type="ARBA" id="ARBA00022581"/>
    </source>
</evidence>
<evidence type="ECO:0000256" key="7">
    <source>
        <dbReference type="ARBA" id="ARBA00035110"/>
    </source>
</evidence>
<evidence type="ECO:0000256" key="6">
    <source>
        <dbReference type="ARBA" id="ARBA00023296"/>
    </source>
</evidence>
<comment type="similarity">
    <text evidence="7">Belongs to the Leviviricetes maturation protein family.</text>
</comment>
<dbReference type="GeneID" id="80399023"/>
<evidence type="ECO:0000313" key="9">
    <source>
        <dbReference type="EMBL" id="DAD52711.1"/>
    </source>
</evidence>
<protein>
    <submittedName>
        <fullName evidence="9">Maturation protein</fullName>
    </submittedName>
</protein>
<dbReference type="InterPro" id="IPR005563">
    <property type="entry name" value="A_protein"/>
</dbReference>
<organism evidence="9 10">
    <name type="scientific">ssRNA phage SRR7976310_10</name>
    <dbReference type="NCBI Taxonomy" id="2786672"/>
    <lineage>
        <taxon>Viruses</taxon>
        <taxon>Riboviria</taxon>
        <taxon>Orthornavirae</taxon>
        <taxon>Lenarviricota</taxon>
        <taxon>Leviviricetes</taxon>
        <taxon>Norzivirales</taxon>
        <taxon>Fiersviridae</taxon>
        <taxon>Sholavirus</taxon>
        <taxon>Sholavirus caenivivens</taxon>
    </lineage>
</organism>
<dbReference type="Pfam" id="PF03863">
    <property type="entry name" value="Phage_mat-A"/>
    <property type="match status" value="1"/>
</dbReference>
<keyword evidence="6" id="KW-1160">Virus entry into host cell</keyword>
<feature type="region of interest" description="Disordered" evidence="8">
    <location>
        <begin position="1"/>
        <end position="27"/>
    </location>
</feature>